<proteinExistence type="predicted"/>
<feature type="transmembrane region" description="Helical" evidence="1">
    <location>
        <begin position="12"/>
        <end position="29"/>
    </location>
</feature>
<dbReference type="EMBL" id="JBHUON010000005">
    <property type="protein sequence ID" value="MFD2864180.1"/>
    <property type="molecule type" value="Genomic_DNA"/>
</dbReference>
<keyword evidence="1" id="KW-1133">Transmembrane helix</keyword>
<organism evidence="2 3">
    <name type="scientific">Mucilaginibacter antarcticus</name>
    <dbReference type="NCBI Taxonomy" id="1855725"/>
    <lineage>
        <taxon>Bacteria</taxon>
        <taxon>Pseudomonadati</taxon>
        <taxon>Bacteroidota</taxon>
        <taxon>Sphingobacteriia</taxon>
        <taxon>Sphingobacteriales</taxon>
        <taxon>Sphingobacteriaceae</taxon>
        <taxon>Mucilaginibacter</taxon>
    </lineage>
</organism>
<keyword evidence="1" id="KW-0472">Membrane</keyword>
<evidence type="ECO:0000313" key="2">
    <source>
        <dbReference type="EMBL" id="MFD2864180.1"/>
    </source>
</evidence>
<keyword evidence="3" id="KW-1185">Reference proteome</keyword>
<evidence type="ECO:0000256" key="1">
    <source>
        <dbReference type="SAM" id="Phobius"/>
    </source>
</evidence>
<keyword evidence="1" id="KW-0812">Transmembrane</keyword>
<sequence>MKNRIFNNWSFPRIIRLIIGIIIIIDAIYSKDVLIGVLGFFFTSMAVFSLGCCAVGGCYSPTKNGLGSAENVNYDEVH</sequence>
<feature type="transmembrane region" description="Helical" evidence="1">
    <location>
        <begin position="35"/>
        <end position="59"/>
    </location>
</feature>
<gene>
    <name evidence="2" type="ORF">ACFSYC_05715</name>
</gene>
<name>A0ABW5XPC8_9SPHI</name>
<dbReference type="RefSeq" id="WP_377124448.1">
    <property type="nucleotide sequence ID" value="NZ_JBHUON010000005.1"/>
</dbReference>
<comment type="caution">
    <text evidence="2">The sequence shown here is derived from an EMBL/GenBank/DDBJ whole genome shotgun (WGS) entry which is preliminary data.</text>
</comment>
<evidence type="ECO:0000313" key="3">
    <source>
        <dbReference type="Proteomes" id="UP001597601"/>
    </source>
</evidence>
<accession>A0ABW5XPC8</accession>
<reference evidence="3" key="1">
    <citation type="journal article" date="2019" name="Int. J. Syst. Evol. Microbiol.">
        <title>The Global Catalogue of Microorganisms (GCM) 10K type strain sequencing project: providing services to taxonomists for standard genome sequencing and annotation.</title>
        <authorList>
            <consortium name="The Broad Institute Genomics Platform"/>
            <consortium name="The Broad Institute Genome Sequencing Center for Infectious Disease"/>
            <person name="Wu L."/>
            <person name="Ma J."/>
        </authorList>
    </citation>
    <scope>NUCLEOTIDE SEQUENCE [LARGE SCALE GENOMIC DNA]</scope>
    <source>
        <strain evidence="3">KCTC 52232</strain>
    </source>
</reference>
<evidence type="ECO:0008006" key="4">
    <source>
        <dbReference type="Google" id="ProtNLM"/>
    </source>
</evidence>
<protein>
    <recommendedName>
        <fullName evidence="4">DUF2892 family protein</fullName>
    </recommendedName>
</protein>
<dbReference type="Proteomes" id="UP001597601">
    <property type="component" value="Unassembled WGS sequence"/>
</dbReference>